<comment type="pathway">
    <text evidence="5">Isoprenoid biosynthesis; isopentenyl diphosphate biosynthesis via DXP pathway; isopentenyl diphosphate from 1-deoxy-D-xylulose 5-phosphate: step 6/6.</text>
</comment>
<dbReference type="EMBL" id="CP001778">
    <property type="protein sequence ID" value="ADD45169.1"/>
    <property type="molecule type" value="Genomic_DNA"/>
</dbReference>
<dbReference type="InterPro" id="IPR003451">
    <property type="entry name" value="LytB/IspH"/>
</dbReference>
<accession>D3PWU5</accession>
<feature type="binding site" evidence="5">
    <location>
        <position position="238"/>
    </location>
    <ligand>
        <name>(2E)-4-hydroxy-3-methylbut-2-enyl diphosphate</name>
        <dbReference type="ChEBI" id="CHEBI:128753"/>
    </ligand>
</feature>
<dbReference type="NCBIfam" id="NF002188">
    <property type="entry name" value="PRK01045.1-2"/>
    <property type="match status" value="1"/>
</dbReference>
<feature type="binding site" evidence="5">
    <location>
        <position position="55"/>
    </location>
    <ligand>
        <name>dimethylallyl diphosphate</name>
        <dbReference type="ChEBI" id="CHEBI:57623"/>
    </ligand>
</feature>
<proteinExistence type="inferred from homology"/>
<evidence type="ECO:0000256" key="2">
    <source>
        <dbReference type="ARBA" id="ARBA00022723"/>
    </source>
</evidence>
<dbReference type="HOGENOM" id="CLU_027486_1_0_11"/>
<feature type="binding site" evidence="5">
    <location>
        <position position="88"/>
    </location>
    <ligand>
        <name>isopentenyl diphosphate</name>
        <dbReference type="ChEBI" id="CHEBI:128769"/>
    </ligand>
</feature>
<comment type="pathway">
    <text evidence="5">Isoprenoid biosynthesis; dimethylallyl diphosphate biosynthesis; dimethylallyl diphosphate from (2E)-4-hydroxy-3-methylbutenyl diphosphate: step 1/1.</text>
</comment>
<feature type="binding site" evidence="5">
    <location>
        <position position="55"/>
    </location>
    <ligand>
        <name>(2E)-4-hydroxy-3-methylbut-2-enyl diphosphate</name>
        <dbReference type="ChEBI" id="CHEBI:128753"/>
    </ligand>
</feature>
<dbReference type="UniPathway" id="UPA00056">
    <property type="reaction ID" value="UER00097"/>
</dbReference>
<feature type="binding site" evidence="5">
    <location>
        <position position="281"/>
    </location>
    <ligand>
        <name>dimethylallyl diphosphate</name>
        <dbReference type="ChEBI" id="CHEBI:57623"/>
    </ligand>
</feature>
<comment type="cofactor">
    <cofactor evidence="5">
        <name>[4Fe-4S] cluster</name>
        <dbReference type="ChEBI" id="CHEBI:49883"/>
    </cofactor>
    <text evidence="5">Binds 1 [4Fe-4S] cluster per subunit.</text>
</comment>
<evidence type="ECO:0000256" key="5">
    <source>
        <dbReference type="HAMAP-Rule" id="MF_00191"/>
    </source>
</evidence>
<dbReference type="GO" id="GO:0050992">
    <property type="term" value="P:dimethylallyl diphosphate biosynthetic process"/>
    <property type="evidence" value="ECO:0007669"/>
    <property type="project" value="UniProtKB-UniRule"/>
</dbReference>
<sequence>MGCVRTMEPMSAAAKRVLLAKPRGYCAGVDRAVETVEKALELYGPPVYVRKQIVHNKHVVATLEEAGAIFVEENDEVPPGSIVVFSAHGVAPEVHEQAKQRDLKAIDATCPLVTKVHSEARRFAAQDYDILLIGHDGHEEVIGTTGEAPENITLVDGPEDVKNVKVRDENKVVWLSQTTLSVDETMDTVDGLRQRFPLLQSPPSDDICYATQNRQQVVKEIADDCDVMLVVGSTNSSNSVRLVEVALQAGSRAGYLVDYAHEIQESWLEGATTVGVTSGASVPDDLVTGVLEFLAERGFTDVAEVESVKEKLTFSLPRELVRDMKAKEAAQASA</sequence>
<feature type="binding site" evidence="5">
    <location>
        <position position="88"/>
    </location>
    <ligand>
        <name>dimethylallyl diphosphate</name>
        <dbReference type="ChEBI" id="CHEBI:57623"/>
    </ligand>
</feature>
<evidence type="ECO:0000256" key="3">
    <source>
        <dbReference type="ARBA" id="ARBA00023004"/>
    </source>
</evidence>
<dbReference type="PANTHER" id="PTHR30426:SF0">
    <property type="entry name" value="4-HYDROXY-3-METHYLBUT-2-ENYL DIPHOSPHATE REDUCTASE"/>
    <property type="match status" value="1"/>
</dbReference>
<feature type="binding site" evidence="5">
    <location>
        <position position="237"/>
    </location>
    <ligand>
        <name>(2E)-4-hydroxy-3-methylbut-2-enyl diphosphate</name>
        <dbReference type="ChEBI" id="CHEBI:128753"/>
    </ligand>
</feature>
<dbReference type="PANTHER" id="PTHR30426">
    <property type="entry name" value="4-HYDROXY-3-METHYLBUT-2-ENYL DIPHOSPHATE REDUCTASE"/>
    <property type="match status" value="1"/>
</dbReference>
<keyword evidence="5" id="KW-0414">Isoprene biosynthesis</keyword>
<feature type="binding site" evidence="5">
    <location>
        <position position="178"/>
    </location>
    <ligand>
        <name>(2E)-4-hydroxy-3-methylbut-2-enyl diphosphate</name>
        <dbReference type="ChEBI" id="CHEBI:128753"/>
    </ligand>
</feature>
<feature type="binding site" evidence="5">
    <location>
        <position position="281"/>
    </location>
    <ligand>
        <name>(2E)-4-hydroxy-3-methylbut-2-enyl diphosphate</name>
        <dbReference type="ChEBI" id="CHEBI:128753"/>
    </ligand>
</feature>
<keyword evidence="3 5" id="KW-0408">Iron</keyword>
<feature type="binding site" evidence="5">
    <location>
        <position position="237"/>
    </location>
    <ligand>
        <name>dimethylallyl diphosphate</name>
        <dbReference type="ChEBI" id="CHEBI:57623"/>
    </ligand>
</feature>
<feature type="binding site" evidence="5">
    <location>
        <position position="55"/>
    </location>
    <ligand>
        <name>isopentenyl diphosphate</name>
        <dbReference type="ChEBI" id="CHEBI:128769"/>
    </ligand>
</feature>
<dbReference type="STRING" id="446470.Snas_5538"/>
<gene>
    <name evidence="5" type="primary">ispH</name>
    <name evidence="6" type="ordered locus">Snas_5538</name>
</gene>
<keyword evidence="7" id="KW-1185">Reference proteome</keyword>
<organism evidence="6 7">
    <name type="scientific">Stackebrandtia nassauensis (strain DSM 44728 / CIP 108903 / NRRL B-16338 / NBRC 102104 / LLR-40K-21)</name>
    <dbReference type="NCBI Taxonomy" id="446470"/>
    <lineage>
        <taxon>Bacteria</taxon>
        <taxon>Bacillati</taxon>
        <taxon>Actinomycetota</taxon>
        <taxon>Actinomycetes</taxon>
        <taxon>Glycomycetales</taxon>
        <taxon>Glycomycetaceae</taxon>
        <taxon>Stackebrandtia</taxon>
    </lineage>
</organism>
<keyword evidence="4 5" id="KW-0411">Iron-sulfur</keyword>
<dbReference type="Pfam" id="PF02401">
    <property type="entry name" value="LYTB"/>
    <property type="match status" value="1"/>
</dbReference>
<feature type="binding site" evidence="5">
    <location>
        <position position="238"/>
    </location>
    <ligand>
        <name>isopentenyl diphosphate</name>
        <dbReference type="ChEBI" id="CHEBI:128769"/>
    </ligand>
</feature>
<feature type="binding site" evidence="5">
    <location>
        <position position="236"/>
    </location>
    <ligand>
        <name>dimethylallyl diphosphate</name>
        <dbReference type="ChEBI" id="CHEBI:57623"/>
    </ligand>
</feature>
<dbReference type="NCBIfam" id="NF002189">
    <property type="entry name" value="PRK01045.1-3"/>
    <property type="match status" value="1"/>
</dbReference>
<dbReference type="GO" id="GO:0046872">
    <property type="term" value="F:metal ion binding"/>
    <property type="evidence" value="ECO:0007669"/>
    <property type="project" value="UniProtKB-KW"/>
</dbReference>
<feature type="binding site" evidence="5">
    <location>
        <position position="138"/>
    </location>
    <ligand>
        <name>isopentenyl diphosphate</name>
        <dbReference type="ChEBI" id="CHEBI:128769"/>
    </ligand>
</feature>
<dbReference type="eggNOG" id="COG0761">
    <property type="taxonomic scope" value="Bacteria"/>
</dbReference>
<feature type="binding site" evidence="5">
    <location>
        <position position="236"/>
    </location>
    <ligand>
        <name>isopentenyl diphosphate</name>
        <dbReference type="ChEBI" id="CHEBI:128769"/>
    </ligand>
</feature>
<feature type="binding site" evidence="5">
    <location>
        <position position="238"/>
    </location>
    <ligand>
        <name>dimethylallyl diphosphate</name>
        <dbReference type="ChEBI" id="CHEBI:57623"/>
    </ligand>
</feature>
<protein>
    <recommendedName>
        <fullName evidence="5">4-hydroxy-3-methylbut-2-enyl diphosphate reductase</fullName>
        <shortName evidence="5">HMBPP reductase</shortName>
        <ecNumber evidence="5">1.17.7.4</ecNumber>
    </recommendedName>
</protein>
<feature type="binding site" evidence="5">
    <location>
        <position position="236"/>
    </location>
    <ligand>
        <name>(2E)-4-hydroxy-3-methylbut-2-enyl diphosphate</name>
        <dbReference type="ChEBI" id="CHEBI:128753"/>
    </ligand>
</feature>
<dbReference type="KEGG" id="sna:Snas_5538"/>
<evidence type="ECO:0000313" key="7">
    <source>
        <dbReference type="Proteomes" id="UP000000844"/>
    </source>
</evidence>
<comment type="catalytic activity">
    <reaction evidence="5">
        <text>dimethylallyl diphosphate + 2 oxidized [2Fe-2S]-[ferredoxin] + H2O = (2E)-4-hydroxy-3-methylbut-2-enyl diphosphate + 2 reduced [2Fe-2S]-[ferredoxin] + 2 H(+)</text>
        <dbReference type="Rhea" id="RHEA:24825"/>
        <dbReference type="Rhea" id="RHEA-COMP:10000"/>
        <dbReference type="Rhea" id="RHEA-COMP:10001"/>
        <dbReference type="ChEBI" id="CHEBI:15377"/>
        <dbReference type="ChEBI" id="CHEBI:15378"/>
        <dbReference type="ChEBI" id="CHEBI:33737"/>
        <dbReference type="ChEBI" id="CHEBI:33738"/>
        <dbReference type="ChEBI" id="CHEBI:57623"/>
        <dbReference type="ChEBI" id="CHEBI:128753"/>
        <dbReference type="EC" id="1.17.7.4"/>
    </reaction>
</comment>
<dbReference type="AlphaFoldDB" id="D3PWU5"/>
<dbReference type="CDD" id="cd13944">
    <property type="entry name" value="lytB_ispH"/>
    <property type="match status" value="1"/>
</dbReference>
<keyword evidence="5 6" id="KW-0560">Oxidoreductase</keyword>
<feature type="binding site" evidence="5">
    <location>
        <position position="237"/>
    </location>
    <ligand>
        <name>isopentenyl diphosphate</name>
        <dbReference type="ChEBI" id="CHEBI:128769"/>
    </ligand>
</feature>
<dbReference type="GO" id="GO:0051745">
    <property type="term" value="F:4-hydroxy-3-methylbut-2-enyl diphosphate reductase activity"/>
    <property type="evidence" value="ECO:0007669"/>
    <property type="project" value="UniProtKB-UniRule"/>
</dbReference>
<dbReference type="NCBIfam" id="NF002190">
    <property type="entry name" value="PRK01045.1-4"/>
    <property type="match status" value="1"/>
</dbReference>
<keyword evidence="2 5" id="KW-0479">Metal-binding</keyword>
<evidence type="ECO:0000256" key="1">
    <source>
        <dbReference type="ARBA" id="ARBA00022485"/>
    </source>
</evidence>
<feature type="binding site" evidence="5">
    <location>
        <position position="110"/>
    </location>
    <ligand>
        <name>[4Fe-4S] cluster</name>
        <dbReference type="ChEBI" id="CHEBI:49883"/>
    </ligand>
</feature>
<dbReference type="GO" id="GO:0019288">
    <property type="term" value="P:isopentenyl diphosphate biosynthetic process, methylerythritol 4-phosphate pathway"/>
    <property type="evidence" value="ECO:0007669"/>
    <property type="project" value="UniProtKB-UniRule"/>
</dbReference>
<dbReference type="Gene3D" id="3.40.50.11270">
    <property type="match status" value="1"/>
</dbReference>
<feature type="binding site" evidence="5">
    <location>
        <position position="208"/>
    </location>
    <ligand>
        <name>[4Fe-4S] cluster</name>
        <dbReference type="ChEBI" id="CHEBI:49883"/>
    </ligand>
</feature>
<dbReference type="GO" id="GO:0051539">
    <property type="term" value="F:4 iron, 4 sulfur cluster binding"/>
    <property type="evidence" value="ECO:0007669"/>
    <property type="project" value="UniProtKB-UniRule"/>
</dbReference>
<feature type="binding site" evidence="5">
    <location>
        <position position="281"/>
    </location>
    <ligand>
        <name>isopentenyl diphosphate</name>
        <dbReference type="ChEBI" id="CHEBI:128769"/>
    </ligand>
</feature>
<dbReference type="GO" id="GO:0016114">
    <property type="term" value="P:terpenoid biosynthetic process"/>
    <property type="evidence" value="ECO:0007669"/>
    <property type="project" value="UniProtKB-UniRule"/>
</dbReference>
<evidence type="ECO:0000256" key="4">
    <source>
        <dbReference type="ARBA" id="ARBA00023014"/>
    </source>
</evidence>
<feature type="binding site" evidence="5">
    <location>
        <position position="88"/>
    </location>
    <ligand>
        <name>(2E)-4-hydroxy-3-methylbut-2-enyl diphosphate</name>
        <dbReference type="ChEBI" id="CHEBI:128753"/>
    </ligand>
</feature>
<feature type="active site" description="Proton donor" evidence="5">
    <location>
        <position position="140"/>
    </location>
</feature>
<feature type="binding site" evidence="5">
    <location>
        <position position="26"/>
    </location>
    <ligand>
        <name>[4Fe-4S] cluster</name>
        <dbReference type="ChEBI" id="CHEBI:49883"/>
    </ligand>
</feature>
<evidence type="ECO:0000313" key="6">
    <source>
        <dbReference type="EMBL" id="ADD45169.1"/>
    </source>
</evidence>
<dbReference type="EC" id="1.17.7.4" evidence="5"/>
<dbReference type="Proteomes" id="UP000000844">
    <property type="component" value="Chromosome"/>
</dbReference>
<comment type="similarity">
    <text evidence="5">Belongs to the IspH family.</text>
</comment>
<keyword evidence="1 5" id="KW-0004">4Fe-4S</keyword>
<name>D3PWU5_STANL</name>
<dbReference type="UniPathway" id="UPA00059">
    <property type="reaction ID" value="UER00105"/>
</dbReference>
<comment type="function">
    <text evidence="5">Catalyzes the conversion of 1-hydroxy-2-methyl-2-(E)-butenyl 4-diphosphate (HMBPP) into a mixture of isopentenyl diphosphate (IPP) and dimethylallyl diphosphate (DMAPP). Acts in the terminal step of the DOXP/MEP pathway for isoprenoid precursor biosynthesis.</text>
</comment>
<dbReference type="HAMAP" id="MF_00191">
    <property type="entry name" value="IspH"/>
    <property type="match status" value="1"/>
</dbReference>
<comment type="catalytic activity">
    <reaction evidence="5">
        <text>isopentenyl diphosphate + 2 oxidized [2Fe-2S]-[ferredoxin] + H2O = (2E)-4-hydroxy-3-methylbut-2-enyl diphosphate + 2 reduced [2Fe-2S]-[ferredoxin] + 2 H(+)</text>
        <dbReference type="Rhea" id="RHEA:24488"/>
        <dbReference type="Rhea" id="RHEA-COMP:10000"/>
        <dbReference type="Rhea" id="RHEA-COMP:10001"/>
        <dbReference type="ChEBI" id="CHEBI:15377"/>
        <dbReference type="ChEBI" id="CHEBI:15378"/>
        <dbReference type="ChEBI" id="CHEBI:33737"/>
        <dbReference type="ChEBI" id="CHEBI:33738"/>
        <dbReference type="ChEBI" id="CHEBI:128753"/>
        <dbReference type="ChEBI" id="CHEBI:128769"/>
        <dbReference type="EC" id="1.17.7.4"/>
    </reaction>
</comment>
<feature type="binding site" evidence="5">
    <location>
        <position position="138"/>
    </location>
    <ligand>
        <name>dimethylallyl diphosphate</name>
        <dbReference type="ChEBI" id="CHEBI:57623"/>
    </ligand>
</feature>
<dbReference type="Gene3D" id="3.40.1010.20">
    <property type="entry name" value="4-hydroxy-3-methylbut-2-enyl diphosphate reductase, catalytic domain"/>
    <property type="match status" value="2"/>
</dbReference>
<dbReference type="NCBIfam" id="TIGR00216">
    <property type="entry name" value="ispH_lytB"/>
    <property type="match status" value="1"/>
</dbReference>
<reference evidence="6 7" key="1">
    <citation type="journal article" date="2009" name="Stand. Genomic Sci.">
        <title>Complete genome sequence of Stackebrandtia nassauensis type strain (LLR-40K-21).</title>
        <authorList>
            <person name="Munk C."/>
            <person name="Lapidus A."/>
            <person name="Copeland A."/>
            <person name="Jando M."/>
            <person name="Mayilraj S."/>
            <person name="Glavina Del Rio T."/>
            <person name="Nolan M."/>
            <person name="Chen F."/>
            <person name="Lucas S."/>
            <person name="Tice H."/>
            <person name="Cheng J.F."/>
            <person name="Han C."/>
            <person name="Detter J.C."/>
            <person name="Bruce D."/>
            <person name="Goodwin L."/>
            <person name="Chain P."/>
            <person name="Pitluck S."/>
            <person name="Goker M."/>
            <person name="Ovchinikova G."/>
            <person name="Pati A."/>
            <person name="Ivanova N."/>
            <person name="Mavromatis K."/>
            <person name="Chen A."/>
            <person name="Palaniappan K."/>
            <person name="Land M."/>
            <person name="Hauser L."/>
            <person name="Chang Y.J."/>
            <person name="Jeffries C.D."/>
            <person name="Bristow J."/>
            <person name="Eisen J.A."/>
            <person name="Markowitz V."/>
            <person name="Hugenholtz P."/>
            <person name="Kyrpides N.C."/>
            <person name="Klenk H.P."/>
        </authorList>
    </citation>
    <scope>NUCLEOTIDE SEQUENCE [LARGE SCALE GENOMIC DNA]</scope>
    <source>
        <strain evidence="7">DSM 44728 / CIP 108903 / NRRL B-16338 / NBRC 102104 / LLR-40K-21</strain>
    </source>
</reference>
<feature type="binding site" evidence="5">
    <location>
        <position position="138"/>
    </location>
    <ligand>
        <name>(2E)-4-hydroxy-3-methylbut-2-enyl diphosphate</name>
        <dbReference type="ChEBI" id="CHEBI:128753"/>
    </ligand>
</feature>